<keyword evidence="2" id="KW-0238">DNA-binding</keyword>
<dbReference type="CDD" id="cd07377">
    <property type="entry name" value="WHTH_GntR"/>
    <property type="match status" value="1"/>
</dbReference>
<dbReference type="InterPro" id="IPR000524">
    <property type="entry name" value="Tscrpt_reg_HTH_GntR"/>
</dbReference>
<keyword evidence="1" id="KW-0805">Transcription regulation</keyword>
<dbReference type="GO" id="GO:0003677">
    <property type="term" value="F:DNA binding"/>
    <property type="evidence" value="ECO:0007669"/>
    <property type="project" value="UniProtKB-KW"/>
</dbReference>
<feature type="domain" description="HTH gntR-type" evidence="4">
    <location>
        <begin position="11"/>
        <end position="79"/>
    </location>
</feature>
<dbReference type="PANTHER" id="PTHR44846:SF1">
    <property type="entry name" value="MANNOSYL-D-GLYCERATE TRANSPORT_METABOLISM SYSTEM REPRESSOR MNGR-RELATED"/>
    <property type="match status" value="1"/>
</dbReference>
<evidence type="ECO:0000256" key="1">
    <source>
        <dbReference type="ARBA" id="ARBA00023015"/>
    </source>
</evidence>
<evidence type="ECO:0000256" key="3">
    <source>
        <dbReference type="ARBA" id="ARBA00023163"/>
    </source>
</evidence>
<evidence type="ECO:0000256" key="2">
    <source>
        <dbReference type="ARBA" id="ARBA00023125"/>
    </source>
</evidence>
<dbReference type="PRINTS" id="PR00035">
    <property type="entry name" value="HTHGNTR"/>
</dbReference>
<dbReference type="RefSeq" id="WP_369234973.1">
    <property type="nucleotide sequence ID" value="NZ_CP163435.1"/>
</dbReference>
<protein>
    <submittedName>
        <fullName evidence="5">GntR family transcriptional regulator</fullName>
    </submittedName>
</protein>
<proteinExistence type="predicted"/>
<accession>A0AB39PC62</accession>
<dbReference type="InterPro" id="IPR036388">
    <property type="entry name" value="WH-like_DNA-bd_sf"/>
</dbReference>
<sequence length="295" mass="32889">MGGQRSGDGGGKEFLRVSAALRSRIAEGTYALGGQLPAQRALAEEFAVSRDTVQRVLKELADEGWIESRQGSGSRVIENVIQQTQRIRPVTPRQPRAGRSTQLLSIIGDAFRQPQVALDIFTLTSETLDTQIRVQADRIRAGEIGPERIALRMLLPAEDMRLPYPRARHAPDDPRVPERTLSITRRHTASLRAVLQELKVQELVPEIEFQIRHVELAPPFKLYLLNGTQALQGFYEVIERPIPLEDGTALDVLDVLGLGATLMHYVEDGDPESVGSVFVARSRDWFESVWNLLAT</sequence>
<dbReference type="AlphaFoldDB" id="A0AB39PC62"/>
<evidence type="ECO:0000313" key="5">
    <source>
        <dbReference type="EMBL" id="XDQ27667.1"/>
    </source>
</evidence>
<dbReference type="SUPFAM" id="SSF46785">
    <property type="entry name" value="Winged helix' DNA-binding domain"/>
    <property type="match status" value="1"/>
</dbReference>
<dbReference type="GO" id="GO:0045892">
    <property type="term" value="P:negative regulation of DNA-templated transcription"/>
    <property type="evidence" value="ECO:0007669"/>
    <property type="project" value="TreeGrafter"/>
</dbReference>
<dbReference type="Gene3D" id="1.10.10.10">
    <property type="entry name" value="Winged helix-like DNA-binding domain superfamily/Winged helix DNA-binding domain"/>
    <property type="match status" value="1"/>
</dbReference>
<dbReference type="EMBL" id="CP163435">
    <property type="protein sequence ID" value="XDQ27667.1"/>
    <property type="molecule type" value="Genomic_DNA"/>
</dbReference>
<dbReference type="PROSITE" id="PS50949">
    <property type="entry name" value="HTH_GNTR"/>
    <property type="match status" value="1"/>
</dbReference>
<organism evidence="5">
    <name type="scientific">Streptomyces sp. R21</name>
    <dbReference type="NCBI Taxonomy" id="3238627"/>
    <lineage>
        <taxon>Bacteria</taxon>
        <taxon>Bacillati</taxon>
        <taxon>Actinomycetota</taxon>
        <taxon>Actinomycetes</taxon>
        <taxon>Kitasatosporales</taxon>
        <taxon>Streptomycetaceae</taxon>
        <taxon>Streptomyces</taxon>
    </lineage>
</organism>
<gene>
    <name evidence="5" type="ORF">AB5J56_24515</name>
</gene>
<dbReference type="SMART" id="SM00345">
    <property type="entry name" value="HTH_GNTR"/>
    <property type="match status" value="1"/>
</dbReference>
<name>A0AB39PC62_9ACTN</name>
<dbReference type="PANTHER" id="PTHR44846">
    <property type="entry name" value="MANNOSYL-D-GLYCERATE TRANSPORT/METABOLISM SYSTEM REPRESSOR MNGR-RELATED"/>
    <property type="match status" value="1"/>
</dbReference>
<dbReference type="Pfam" id="PF00392">
    <property type="entry name" value="GntR"/>
    <property type="match status" value="1"/>
</dbReference>
<dbReference type="InterPro" id="IPR050679">
    <property type="entry name" value="Bact_HTH_transcr_reg"/>
</dbReference>
<dbReference type="InterPro" id="IPR036390">
    <property type="entry name" value="WH_DNA-bd_sf"/>
</dbReference>
<evidence type="ECO:0000259" key="4">
    <source>
        <dbReference type="PROSITE" id="PS50949"/>
    </source>
</evidence>
<reference evidence="5" key="1">
    <citation type="submission" date="2024-07" db="EMBL/GenBank/DDBJ databases">
        <authorList>
            <person name="Yu S.T."/>
        </authorList>
    </citation>
    <scope>NUCLEOTIDE SEQUENCE</scope>
    <source>
        <strain evidence="5">R21</strain>
    </source>
</reference>
<keyword evidence="3" id="KW-0804">Transcription</keyword>
<dbReference type="GO" id="GO:0003700">
    <property type="term" value="F:DNA-binding transcription factor activity"/>
    <property type="evidence" value="ECO:0007669"/>
    <property type="project" value="InterPro"/>
</dbReference>